<name>A0ABQ5NHJ2_9BACI</name>
<dbReference type="Proteomes" id="UP001065593">
    <property type="component" value="Unassembled WGS sequence"/>
</dbReference>
<proteinExistence type="predicted"/>
<gene>
    <name evidence="2" type="ORF">LYSBPC_06260</name>
</gene>
<dbReference type="InterPro" id="IPR025580">
    <property type="entry name" value="Gp46"/>
</dbReference>
<evidence type="ECO:0008006" key="4">
    <source>
        <dbReference type="Google" id="ProtNLM"/>
    </source>
</evidence>
<protein>
    <recommendedName>
        <fullName evidence="4">DUF4355 domain-containing protein</fullName>
    </recommendedName>
</protein>
<reference evidence="2" key="1">
    <citation type="submission" date="2022-08" db="EMBL/GenBank/DDBJ databases">
        <title>Draft genome sequence of Lysinibacillus sp. strain KH24.</title>
        <authorList>
            <person name="Kanbe H."/>
            <person name="Itoh H."/>
        </authorList>
    </citation>
    <scope>NUCLEOTIDE SEQUENCE</scope>
    <source>
        <strain evidence="2">KH24</strain>
    </source>
</reference>
<feature type="coiled-coil region" evidence="1">
    <location>
        <begin position="48"/>
        <end position="105"/>
    </location>
</feature>
<evidence type="ECO:0000313" key="3">
    <source>
        <dbReference type="Proteomes" id="UP001065593"/>
    </source>
</evidence>
<keyword evidence="1" id="KW-0175">Coiled coil</keyword>
<accession>A0ABQ5NHJ2</accession>
<keyword evidence="3" id="KW-1185">Reference proteome</keyword>
<organism evidence="2 3">
    <name type="scientific">Lysinibacillus piscis</name>
    <dbReference type="NCBI Taxonomy" id="2518931"/>
    <lineage>
        <taxon>Bacteria</taxon>
        <taxon>Bacillati</taxon>
        <taxon>Bacillota</taxon>
        <taxon>Bacilli</taxon>
        <taxon>Bacillales</taxon>
        <taxon>Bacillaceae</taxon>
        <taxon>Lysinibacillus</taxon>
    </lineage>
</organism>
<evidence type="ECO:0000313" key="2">
    <source>
        <dbReference type="EMBL" id="GLC87499.1"/>
    </source>
</evidence>
<dbReference type="Pfam" id="PF14265">
    <property type="entry name" value="DUF4355"/>
    <property type="match status" value="1"/>
</dbReference>
<dbReference type="RefSeq" id="WP_264987221.1">
    <property type="nucleotide sequence ID" value="NZ_BRZA01000001.1"/>
</dbReference>
<comment type="caution">
    <text evidence="2">The sequence shown here is derived from an EMBL/GenBank/DDBJ whole genome shotgun (WGS) entry which is preliminary data.</text>
</comment>
<sequence>MFVSNLPKLLLTLNIQYFADEPPADDSSAGEENPAPTYTEQDFQTRLQEELAKAKADHENEVATARTEAEKLAKMTADQKATYELEKREQELATKEQKIAARELRSETLNMLADAKYNLPAEVIDLVLGADAETTTKNIETFKQVFDVAVQKSVEERLAGKSPSSGTPTTQNGQLDVIREQFAKALGGGF</sequence>
<evidence type="ECO:0000256" key="1">
    <source>
        <dbReference type="SAM" id="Coils"/>
    </source>
</evidence>
<dbReference type="EMBL" id="BRZA01000001">
    <property type="protein sequence ID" value="GLC87499.1"/>
    <property type="molecule type" value="Genomic_DNA"/>
</dbReference>